<dbReference type="InterPro" id="IPR027408">
    <property type="entry name" value="PNPase/RNase_PH_dom_sf"/>
</dbReference>
<evidence type="ECO:0000256" key="1">
    <source>
        <dbReference type="ARBA" id="ARBA00022884"/>
    </source>
</evidence>
<proteinExistence type="predicted"/>
<dbReference type="InterPro" id="IPR020568">
    <property type="entry name" value="Ribosomal_Su5_D2-typ_SF"/>
</dbReference>
<keyword evidence="1" id="KW-0694">RNA-binding</keyword>
<dbReference type="GO" id="GO:0004654">
    <property type="term" value="F:polyribonucleotide nucleotidyltransferase activity"/>
    <property type="evidence" value="ECO:0007669"/>
    <property type="project" value="UniProtKB-EC"/>
</dbReference>
<dbReference type="PANTHER" id="PTHR11252:SF0">
    <property type="entry name" value="POLYRIBONUCLEOTIDE NUCLEOTIDYLTRANSFERASE 1, MITOCHONDRIAL"/>
    <property type="match status" value="1"/>
</dbReference>
<name>A0ABU6YIW5_9FABA</name>
<dbReference type="Proteomes" id="UP001341840">
    <property type="component" value="Unassembled WGS sequence"/>
</dbReference>
<evidence type="ECO:0000313" key="4">
    <source>
        <dbReference type="Proteomes" id="UP001341840"/>
    </source>
</evidence>
<evidence type="ECO:0000313" key="3">
    <source>
        <dbReference type="EMBL" id="MED6209836.1"/>
    </source>
</evidence>
<dbReference type="Pfam" id="PF01138">
    <property type="entry name" value="RNase_PH"/>
    <property type="match status" value="1"/>
</dbReference>
<feature type="domain" description="Exoribonuclease phosphorolytic" evidence="2">
    <location>
        <begin position="16"/>
        <end position="92"/>
    </location>
</feature>
<evidence type="ECO:0000259" key="2">
    <source>
        <dbReference type="Pfam" id="PF01138"/>
    </source>
</evidence>
<keyword evidence="3" id="KW-0808">Transferase</keyword>
<dbReference type="EMBL" id="JASCZI010242148">
    <property type="protein sequence ID" value="MED6209836.1"/>
    <property type="molecule type" value="Genomic_DNA"/>
</dbReference>
<sequence length="108" mass="12511">MGTLNKLYFVLRVEMIVYTSICLDDVASEPSDFFPLSVNYQERFSAAGRTSGGFFKREGKAKDHEVLTCRLIDRPLRPTMPKGFYHETQILSWVWALHHTLCLCQFFS</sequence>
<dbReference type="InterPro" id="IPR012162">
    <property type="entry name" value="PNPase"/>
</dbReference>
<accession>A0ABU6YIW5</accession>
<keyword evidence="3" id="KW-0548">Nucleotidyltransferase</keyword>
<dbReference type="Gene3D" id="3.30.230.70">
    <property type="entry name" value="GHMP Kinase, N-terminal domain"/>
    <property type="match status" value="1"/>
</dbReference>
<keyword evidence="4" id="KW-1185">Reference proteome</keyword>
<reference evidence="3 4" key="1">
    <citation type="journal article" date="2023" name="Plants (Basel)">
        <title>Bridging the Gap: Combining Genomics and Transcriptomics Approaches to Understand Stylosanthes scabra, an Orphan Legume from the Brazilian Caatinga.</title>
        <authorList>
            <person name="Ferreira-Neto J.R.C."/>
            <person name="da Silva M.D."/>
            <person name="Binneck E."/>
            <person name="de Melo N.F."/>
            <person name="da Silva R.H."/>
            <person name="de Melo A.L.T.M."/>
            <person name="Pandolfi V."/>
            <person name="Bustamante F.O."/>
            <person name="Brasileiro-Vidal A.C."/>
            <person name="Benko-Iseppon A.M."/>
        </authorList>
    </citation>
    <scope>NUCLEOTIDE SEQUENCE [LARGE SCALE GENOMIC DNA]</scope>
    <source>
        <tissue evidence="3">Leaves</tissue>
    </source>
</reference>
<dbReference type="SUPFAM" id="SSF54211">
    <property type="entry name" value="Ribosomal protein S5 domain 2-like"/>
    <property type="match status" value="1"/>
</dbReference>
<dbReference type="PANTHER" id="PTHR11252">
    <property type="entry name" value="POLYRIBONUCLEOTIDE NUCLEOTIDYLTRANSFERASE"/>
    <property type="match status" value="1"/>
</dbReference>
<comment type="caution">
    <text evidence="3">The sequence shown here is derived from an EMBL/GenBank/DDBJ whole genome shotgun (WGS) entry which is preliminary data.</text>
</comment>
<organism evidence="3 4">
    <name type="scientific">Stylosanthes scabra</name>
    <dbReference type="NCBI Taxonomy" id="79078"/>
    <lineage>
        <taxon>Eukaryota</taxon>
        <taxon>Viridiplantae</taxon>
        <taxon>Streptophyta</taxon>
        <taxon>Embryophyta</taxon>
        <taxon>Tracheophyta</taxon>
        <taxon>Spermatophyta</taxon>
        <taxon>Magnoliopsida</taxon>
        <taxon>eudicotyledons</taxon>
        <taxon>Gunneridae</taxon>
        <taxon>Pentapetalae</taxon>
        <taxon>rosids</taxon>
        <taxon>fabids</taxon>
        <taxon>Fabales</taxon>
        <taxon>Fabaceae</taxon>
        <taxon>Papilionoideae</taxon>
        <taxon>50 kb inversion clade</taxon>
        <taxon>dalbergioids sensu lato</taxon>
        <taxon>Dalbergieae</taxon>
        <taxon>Pterocarpus clade</taxon>
        <taxon>Stylosanthes</taxon>
    </lineage>
</organism>
<gene>
    <name evidence="3" type="primary">PNP1_2</name>
    <name evidence="3" type="ORF">PIB30_058521</name>
</gene>
<dbReference type="InterPro" id="IPR001247">
    <property type="entry name" value="ExoRNase_PH_dom1"/>
</dbReference>
<dbReference type="EC" id="2.7.7.8" evidence="3"/>
<protein>
    <submittedName>
        <fullName evidence="3">Purine nucleoside phosphorylase</fullName>
        <ecNumber evidence="3">2.7.7.8</ecNumber>
    </submittedName>
</protein>